<dbReference type="Pfam" id="PF15375">
    <property type="entry name" value="FSAF1"/>
    <property type="match status" value="1"/>
</dbReference>
<dbReference type="Proteomes" id="UP000193560">
    <property type="component" value="Unassembled WGS sequence"/>
</dbReference>
<dbReference type="PANTHER" id="PTHR28096">
    <property type="entry name" value="PROTEIN FAF1"/>
    <property type="match status" value="1"/>
</dbReference>
<evidence type="ECO:0000313" key="3">
    <source>
        <dbReference type="Proteomes" id="UP000193560"/>
    </source>
</evidence>
<dbReference type="GO" id="GO:0005730">
    <property type="term" value="C:nucleolus"/>
    <property type="evidence" value="ECO:0007669"/>
    <property type="project" value="TreeGrafter"/>
</dbReference>
<feature type="region of interest" description="Disordered" evidence="1">
    <location>
        <begin position="18"/>
        <end position="59"/>
    </location>
</feature>
<evidence type="ECO:0000256" key="1">
    <source>
        <dbReference type="SAM" id="MobiDB-lite"/>
    </source>
</evidence>
<gene>
    <name evidence="2" type="ORF">BCR42DRAFT_425101</name>
</gene>
<feature type="region of interest" description="Disordered" evidence="1">
    <location>
        <begin position="214"/>
        <end position="262"/>
    </location>
</feature>
<name>A0A1X2I4V5_9FUNG</name>
<dbReference type="OrthoDB" id="5556956at2759"/>
<keyword evidence="3" id="KW-1185">Reference proteome</keyword>
<sequence length="262" mass="28887">MDSLASLVSSVKANTASNSLLQKNLANSKKRNGKGDVSMASSNKKAKTNTTIATKKKITTTSPQDPKVVVFDGTSLYKRPTMESKMAKKAFLSGKANISDISAAVSETVTTTTKEDDDDDMENNRKDKELKELLATSKLLEEYQMDEMTGKEKRNHMLGKLDTLGFKAAPNVKRSLTMHLGMEGKKKERQQQKLQEAKDTGLYDKSLKHLYVSTKKKQRNRDAGITNGIGKMQGATLTISQRELGKLQRQGSKPRASGGKRK</sequence>
<dbReference type="AlphaFoldDB" id="A0A1X2I4V5"/>
<dbReference type="EMBL" id="MCGE01000031">
    <property type="protein sequence ID" value="ORZ08415.1"/>
    <property type="molecule type" value="Genomic_DNA"/>
</dbReference>
<dbReference type="InterPro" id="IPR053030">
    <property type="entry name" value="Ribosomal_biogenesis_FAF1-like"/>
</dbReference>
<dbReference type="InterPro" id="IPR027973">
    <property type="entry name" value="FSAF1-like"/>
</dbReference>
<accession>A0A1X2I4V5</accession>
<dbReference type="STRING" id="90262.A0A1X2I4V5"/>
<comment type="caution">
    <text evidence="2">The sequence shown here is derived from an EMBL/GenBank/DDBJ whole genome shotgun (WGS) entry which is preliminary data.</text>
</comment>
<evidence type="ECO:0000313" key="2">
    <source>
        <dbReference type="EMBL" id="ORZ08415.1"/>
    </source>
</evidence>
<reference evidence="2 3" key="1">
    <citation type="submission" date="2016-07" db="EMBL/GenBank/DDBJ databases">
        <title>Pervasive Adenine N6-methylation of Active Genes in Fungi.</title>
        <authorList>
            <consortium name="DOE Joint Genome Institute"/>
            <person name="Mondo S.J."/>
            <person name="Dannebaum R.O."/>
            <person name="Kuo R.C."/>
            <person name="Labutti K."/>
            <person name="Haridas S."/>
            <person name="Kuo A."/>
            <person name="Salamov A."/>
            <person name="Ahrendt S.R."/>
            <person name="Lipzen A."/>
            <person name="Sullivan W."/>
            <person name="Andreopoulos W.B."/>
            <person name="Clum A."/>
            <person name="Lindquist E."/>
            <person name="Daum C."/>
            <person name="Ramamoorthy G.K."/>
            <person name="Gryganskyi A."/>
            <person name="Culley D."/>
            <person name="Magnuson J.K."/>
            <person name="James T.Y."/>
            <person name="O'Malley M.A."/>
            <person name="Stajich J.E."/>
            <person name="Spatafora J.W."/>
            <person name="Visel A."/>
            <person name="Grigoriev I.V."/>
        </authorList>
    </citation>
    <scope>NUCLEOTIDE SEQUENCE [LARGE SCALE GENOMIC DNA]</scope>
    <source>
        <strain evidence="2 3">NRRL 1336</strain>
    </source>
</reference>
<protein>
    <submittedName>
        <fullName evidence="2">Uncharacterized protein</fullName>
    </submittedName>
</protein>
<dbReference type="GO" id="GO:0000462">
    <property type="term" value="P:maturation of SSU-rRNA from tricistronic rRNA transcript (SSU-rRNA, 5.8S rRNA, LSU-rRNA)"/>
    <property type="evidence" value="ECO:0007669"/>
    <property type="project" value="TreeGrafter"/>
</dbReference>
<dbReference type="PANTHER" id="PTHR28096:SF1">
    <property type="entry name" value="PROTEIN FAF1"/>
    <property type="match status" value="1"/>
</dbReference>
<proteinExistence type="predicted"/>
<organism evidence="2 3">
    <name type="scientific">Absidia repens</name>
    <dbReference type="NCBI Taxonomy" id="90262"/>
    <lineage>
        <taxon>Eukaryota</taxon>
        <taxon>Fungi</taxon>
        <taxon>Fungi incertae sedis</taxon>
        <taxon>Mucoromycota</taxon>
        <taxon>Mucoromycotina</taxon>
        <taxon>Mucoromycetes</taxon>
        <taxon>Mucorales</taxon>
        <taxon>Cunninghamellaceae</taxon>
        <taxon>Absidia</taxon>
    </lineage>
</organism>
<feature type="compositionally biased region" description="Polar residues" evidence="1">
    <location>
        <begin position="18"/>
        <end position="27"/>
    </location>
</feature>